<dbReference type="Proteomes" id="UP001046350">
    <property type="component" value="Chromosome"/>
</dbReference>
<protein>
    <recommendedName>
        <fullName evidence="3">DUF3077 domain-containing protein</fullName>
    </recommendedName>
</protein>
<organism evidence="1 2">
    <name type="scientific">Pseudomonas fakonensis</name>
    <dbReference type="NCBI Taxonomy" id="2842355"/>
    <lineage>
        <taxon>Bacteria</taxon>
        <taxon>Pseudomonadati</taxon>
        <taxon>Pseudomonadota</taxon>
        <taxon>Gammaproteobacteria</taxon>
        <taxon>Pseudomonadales</taxon>
        <taxon>Pseudomonadaceae</taxon>
        <taxon>Pseudomonas</taxon>
    </lineage>
</organism>
<evidence type="ECO:0000313" key="2">
    <source>
        <dbReference type="Proteomes" id="UP001046350"/>
    </source>
</evidence>
<dbReference type="RefSeq" id="WP_217841349.1">
    <property type="nucleotide sequence ID" value="NZ_CP077076.1"/>
</dbReference>
<keyword evidence="2" id="KW-1185">Reference proteome</keyword>
<reference evidence="1" key="1">
    <citation type="journal article" date="2021" name="Microorganisms">
        <title>The Ever-Expanding Pseudomonas Genus: Description of 43 New Species and Partition of the Pseudomonas putida Group.</title>
        <authorList>
            <person name="Girard L."/>
            <person name="Lood C."/>
            <person name="Hofte M."/>
            <person name="Vandamme P."/>
            <person name="Rokni-Zadeh H."/>
            <person name="van Noort V."/>
            <person name="Lavigne R."/>
            <person name="De Mot R."/>
        </authorList>
    </citation>
    <scope>NUCLEOTIDE SEQUENCE</scope>
    <source>
        <strain evidence="1">COW40</strain>
    </source>
</reference>
<dbReference type="EMBL" id="CP077076">
    <property type="protein sequence ID" value="QXH51849.1"/>
    <property type="molecule type" value="Genomic_DNA"/>
</dbReference>
<proteinExistence type="predicted"/>
<name>A0ABX8N660_9PSED</name>
<evidence type="ECO:0000313" key="1">
    <source>
        <dbReference type="EMBL" id="QXH51849.1"/>
    </source>
</evidence>
<gene>
    <name evidence="1" type="ORF">KSS94_01490</name>
</gene>
<sequence>MKKIVPDPPLGKLPLTPFFTVRTDMYPPDALMHLNELLRGVSETIDEHCRNHAGEPGLSMLANAAHATDIARALGEHVLGRLDMTLFRSEA</sequence>
<accession>A0ABX8N660</accession>
<evidence type="ECO:0008006" key="3">
    <source>
        <dbReference type="Google" id="ProtNLM"/>
    </source>
</evidence>